<name>A0A918G6K6_9PSEU</name>
<sequence length="141" mass="15100">MTFEMSAAGEELTGQARAESGLPGSASPKPLGEAWVMVSDELDERWQNAYKAYGAASENVARLGPSAPGAAARMVSASWDVAAIWREMAAAGGLPWWALAAVHAAAEAFEAQSREWAARSSAEHDRQSGRGRRPRTQRDSR</sequence>
<evidence type="ECO:0000256" key="1">
    <source>
        <dbReference type="SAM" id="MobiDB-lite"/>
    </source>
</evidence>
<evidence type="ECO:0000313" key="3">
    <source>
        <dbReference type="Proteomes" id="UP000660680"/>
    </source>
</evidence>
<feature type="compositionally biased region" description="Basic and acidic residues" evidence="1">
    <location>
        <begin position="114"/>
        <end position="128"/>
    </location>
</feature>
<gene>
    <name evidence="2" type="ORF">GCM10010171_12420</name>
</gene>
<feature type="region of interest" description="Disordered" evidence="1">
    <location>
        <begin position="114"/>
        <end position="141"/>
    </location>
</feature>
<feature type="region of interest" description="Disordered" evidence="1">
    <location>
        <begin position="1"/>
        <end position="30"/>
    </location>
</feature>
<reference evidence="2" key="2">
    <citation type="submission" date="2020-09" db="EMBL/GenBank/DDBJ databases">
        <authorList>
            <person name="Sun Q."/>
            <person name="Ohkuma M."/>
        </authorList>
    </citation>
    <scope>NUCLEOTIDE SEQUENCE</scope>
    <source>
        <strain evidence="2">JCM 3276</strain>
    </source>
</reference>
<evidence type="ECO:0000313" key="2">
    <source>
        <dbReference type="EMBL" id="GGS21240.1"/>
    </source>
</evidence>
<organism evidence="2 3">
    <name type="scientific">Actinokineospora fastidiosa</name>
    <dbReference type="NCBI Taxonomy" id="1816"/>
    <lineage>
        <taxon>Bacteria</taxon>
        <taxon>Bacillati</taxon>
        <taxon>Actinomycetota</taxon>
        <taxon>Actinomycetes</taxon>
        <taxon>Pseudonocardiales</taxon>
        <taxon>Pseudonocardiaceae</taxon>
        <taxon>Actinokineospora</taxon>
    </lineage>
</organism>
<dbReference type="Proteomes" id="UP000660680">
    <property type="component" value="Unassembled WGS sequence"/>
</dbReference>
<dbReference type="AlphaFoldDB" id="A0A918G6K6"/>
<comment type="caution">
    <text evidence="2">The sequence shown here is derived from an EMBL/GenBank/DDBJ whole genome shotgun (WGS) entry which is preliminary data.</text>
</comment>
<reference evidence="2" key="1">
    <citation type="journal article" date="2014" name="Int. J. Syst. Evol. Microbiol.">
        <title>Complete genome sequence of Corynebacterium casei LMG S-19264T (=DSM 44701T), isolated from a smear-ripened cheese.</title>
        <authorList>
            <consortium name="US DOE Joint Genome Institute (JGI-PGF)"/>
            <person name="Walter F."/>
            <person name="Albersmeier A."/>
            <person name="Kalinowski J."/>
            <person name="Ruckert C."/>
        </authorList>
    </citation>
    <scope>NUCLEOTIDE SEQUENCE</scope>
    <source>
        <strain evidence="2">JCM 3276</strain>
    </source>
</reference>
<keyword evidence="3" id="KW-1185">Reference proteome</keyword>
<proteinExistence type="predicted"/>
<protein>
    <submittedName>
        <fullName evidence="2">Uncharacterized protein</fullName>
    </submittedName>
</protein>
<accession>A0A918G6K6</accession>
<dbReference type="EMBL" id="BMRB01000001">
    <property type="protein sequence ID" value="GGS21240.1"/>
    <property type="molecule type" value="Genomic_DNA"/>
</dbReference>